<dbReference type="PIRSF" id="PIRSF004762">
    <property type="entry name" value="CHP00423"/>
    <property type="match status" value="1"/>
</dbReference>
<dbReference type="GO" id="GO:0046872">
    <property type="term" value="F:metal ion binding"/>
    <property type="evidence" value="ECO:0007669"/>
    <property type="project" value="UniProtKB-KW"/>
</dbReference>
<dbReference type="InterPro" id="IPR034422">
    <property type="entry name" value="HydE/PylB-like"/>
</dbReference>
<dbReference type="GO" id="GO:0016740">
    <property type="term" value="F:transferase activity"/>
    <property type="evidence" value="ECO:0007669"/>
    <property type="project" value="TreeGrafter"/>
</dbReference>
<evidence type="ECO:0000256" key="5">
    <source>
        <dbReference type="PIRSR" id="PIRSR004762-1"/>
    </source>
</evidence>
<dbReference type="SMR" id="A0A5K7ZQT8"/>
<dbReference type="PROSITE" id="PS51918">
    <property type="entry name" value="RADICAL_SAM"/>
    <property type="match status" value="1"/>
</dbReference>
<dbReference type="Gene3D" id="3.20.20.70">
    <property type="entry name" value="Aldolase class I"/>
    <property type="match status" value="1"/>
</dbReference>
<dbReference type="RefSeq" id="WP_155321024.1">
    <property type="nucleotide sequence ID" value="NZ_AP021876.1"/>
</dbReference>
<accession>A0A5K7ZQT8</accession>
<keyword evidence="1 5" id="KW-0949">S-adenosyl-L-methionine</keyword>
<keyword evidence="5" id="KW-0004">4Fe-4S</keyword>
<keyword evidence="2" id="KW-0479">Metal-binding</keyword>
<feature type="binding site" evidence="6">
    <location>
        <position position="186"/>
    </location>
    <ligand>
        <name>(3R)-3-methyl-D-ornithine</name>
        <dbReference type="ChEBI" id="CHEBI:64642"/>
    </ligand>
</feature>
<feature type="binding site" evidence="6">
    <location>
        <position position="252"/>
    </location>
    <ligand>
        <name>(3R)-3-methyl-D-ornithine</name>
        <dbReference type="ChEBI" id="CHEBI:64642"/>
    </ligand>
</feature>
<feature type="binding site" evidence="6">
    <location>
        <position position="188"/>
    </location>
    <ligand>
        <name>S-adenosyl-L-methionine</name>
        <dbReference type="ChEBI" id="CHEBI:59789"/>
    </ligand>
</feature>
<dbReference type="Proteomes" id="UP000425960">
    <property type="component" value="Chromosome"/>
</dbReference>
<dbReference type="InterPro" id="IPR006638">
    <property type="entry name" value="Elp3/MiaA/NifB-like_rSAM"/>
</dbReference>
<organism evidence="8 9">
    <name type="scientific">Desulfosarcina ovata subsp. sediminis</name>
    <dbReference type="NCBI Taxonomy" id="885957"/>
    <lineage>
        <taxon>Bacteria</taxon>
        <taxon>Pseudomonadati</taxon>
        <taxon>Thermodesulfobacteriota</taxon>
        <taxon>Desulfobacteria</taxon>
        <taxon>Desulfobacterales</taxon>
        <taxon>Desulfosarcinaceae</taxon>
        <taxon>Desulfosarcina</taxon>
    </lineage>
</organism>
<dbReference type="InterPro" id="IPR013785">
    <property type="entry name" value="Aldolase_TIM"/>
</dbReference>
<protein>
    <submittedName>
        <fullName evidence="8">Methylornithine synthase PylB</fullName>
    </submittedName>
</protein>
<dbReference type="AlphaFoldDB" id="A0A5K7ZQT8"/>
<evidence type="ECO:0000313" key="8">
    <source>
        <dbReference type="EMBL" id="BBO79943.1"/>
    </source>
</evidence>
<gene>
    <name evidence="8" type="ORF">DSCO28_05090</name>
</gene>
<name>A0A5K7ZQT8_9BACT</name>
<dbReference type="PANTHER" id="PTHR43726">
    <property type="entry name" value="3-METHYLORNITHINE SYNTHASE"/>
    <property type="match status" value="1"/>
</dbReference>
<evidence type="ECO:0000256" key="1">
    <source>
        <dbReference type="ARBA" id="ARBA00022691"/>
    </source>
</evidence>
<evidence type="ECO:0000256" key="3">
    <source>
        <dbReference type="ARBA" id="ARBA00023004"/>
    </source>
</evidence>
<dbReference type="SFLD" id="SFLDG01280">
    <property type="entry name" value="HydE/PylB-like"/>
    <property type="match status" value="1"/>
</dbReference>
<evidence type="ECO:0000313" key="9">
    <source>
        <dbReference type="Proteomes" id="UP000425960"/>
    </source>
</evidence>
<dbReference type="CDD" id="cd01335">
    <property type="entry name" value="Radical_SAM"/>
    <property type="match status" value="1"/>
</dbReference>
<reference evidence="8 9" key="1">
    <citation type="submission" date="2019-11" db="EMBL/GenBank/DDBJ databases">
        <title>Comparative genomics of hydrocarbon-degrading Desulfosarcina strains.</title>
        <authorList>
            <person name="Watanabe M."/>
            <person name="Kojima H."/>
            <person name="Fukui M."/>
        </authorList>
    </citation>
    <scope>NUCLEOTIDE SEQUENCE [LARGE SCALE GENOMIC DNA]</scope>
    <source>
        <strain evidence="8 9">28bB2T</strain>
    </source>
</reference>
<keyword evidence="4 5" id="KW-0411">Iron-sulfur</keyword>
<feature type="binding site" evidence="5">
    <location>
        <position position="83"/>
    </location>
    <ligand>
        <name>[4Fe-4S] cluster</name>
        <dbReference type="ChEBI" id="CHEBI:49883"/>
        <note>4Fe-4S-S-AdoMet</note>
    </ligand>
</feature>
<evidence type="ECO:0000256" key="2">
    <source>
        <dbReference type="ARBA" id="ARBA00022723"/>
    </source>
</evidence>
<feature type="domain" description="Radical SAM core" evidence="7">
    <location>
        <begin position="65"/>
        <end position="294"/>
    </location>
</feature>
<dbReference type="InterPro" id="IPR058240">
    <property type="entry name" value="rSAM_sf"/>
</dbReference>
<dbReference type="Pfam" id="PF04055">
    <property type="entry name" value="Radical_SAM"/>
    <property type="match status" value="1"/>
</dbReference>
<dbReference type="GO" id="GO:0051539">
    <property type="term" value="F:4 iron, 4 sulfur cluster binding"/>
    <property type="evidence" value="ECO:0007669"/>
    <property type="project" value="UniProtKB-KW"/>
</dbReference>
<feature type="binding site" evidence="5">
    <location>
        <position position="90"/>
    </location>
    <ligand>
        <name>[4Fe-4S] cluster</name>
        <dbReference type="ChEBI" id="CHEBI:49883"/>
        <note>4Fe-4S-S-AdoMet</note>
    </ligand>
</feature>
<dbReference type="SMART" id="SM00729">
    <property type="entry name" value="Elp3"/>
    <property type="match status" value="1"/>
</dbReference>
<dbReference type="EMBL" id="AP021876">
    <property type="protein sequence ID" value="BBO79943.1"/>
    <property type="molecule type" value="Genomic_DNA"/>
</dbReference>
<dbReference type="SUPFAM" id="SSF102114">
    <property type="entry name" value="Radical SAM enzymes"/>
    <property type="match status" value="1"/>
</dbReference>
<proteinExistence type="predicted"/>
<evidence type="ECO:0000256" key="6">
    <source>
        <dbReference type="PIRSR" id="PIRSR004762-2"/>
    </source>
</evidence>
<feature type="binding site" evidence="5">
    <location>
        <position position="87"/>
    </location>
    <ligand>
        <name>[4Fe-4S] cluster</name>
        <dbReference type="ChEBI" id="CHEBI:49883"/>
        <note>4Fe-4S-S-AdoMet</note>
    </ligand>
</feature>
<dbReference type="KEGG" id="dov:DSCO28_05090"/>
<sequence length="378" mass="41325">MKRDLWAGVQSGSGLRQGREALYAMLDQAAVTAGIPPSAMIRLLDSPTPELLNRLFTAARSQRERHFGTRVYLYGTLNISTHCRQRCSFCYFRKTNRLARRYRQPLPQVVDQARCLAASGVHLINLTGGEDPFFFDDGLHGFDPLVEMVRAVSTDTGLPVMISMGVLPGAVMPRLHAAGAVWYACYQETYNRQRFGQLRVGQDFDQCYQSKMTARQNGLLVEDGVLCGTGETSRDLLDAFTAMARLGASQVRATTFVPLVGTPMHDEAPSSSLRTSIAIALLRITYPDLLIPAPLDWGGMADLREHLNAGANVVAGLVTPGSDAGELPMARSEQRTMEGIACTLRGCGLAPASADTYRDRVLRHSPIETRKASGEVFS</sequence>
<dbReference type="InterPro" id="IPR007197">
    <property type="entry name" value="rSAM"/>
</dbReference>
<keyword evidence="3 5" id="KW-0408">Iron</keyword>
<dbReference type="SFLD" id="SFLDG01060">
    <property type="entry name" value="BATS_domain_containing"/>
    <property type="match status" value="1"/>
</dbReference>
<feature type="binding site" evidence="6">
    <location>
        <position position="89"/>
    </location>
    <ligand>
        <name>S-adenosyl-L-methionine</name>
        <dbReference type="ChEBI" id="CHEBI:59789"/>
    </ligand>
</feature>
<feature type="binding site" evidence="6">
    <location>
        <position position="163"/>
    </location>
    <ligand>
        <name>(3R)-3-methyl-D-ornithine</name>
        <dbReference type="ChEBI" id="CHEBI:64642"/>
    </ligand>
</feature>
<evidence type="ECO:0000259" key="7">
    <source>
        <dbReference type="PROSITE" id="PS51918"/>
    </source>
</evidence>
<evidence type="ECO:0000256" key="4">
    <source>
        <dbReference type="ARBA" id="ARBA00023014"/>
    </source>
</evidence>
<comment type="cofactor">
    <cofactor evidence="5">
        <name>[4Fe-4S] cluster</name>
        <dbReference type="ChEBI" id="CHEBI:49883"/>
    </cofactor>
    <text evidence="5">Binds 1 [4Fe-4S] cluster. The cluster is coordinated with 3 cysteines and an exchangeable S-adenosyl-L-methionine.</text>
</comment>
<dbReference type="PANTHER" id="PTHR43726:SF1">
    <property type="entry name" value="BIOTIN SYNTHASE"/>
    <property type="match status" value="1"/>
</dbReference>
<feature type="binding site" evidence="6">
    <location>
        <position position="199"/>
    </location>
    <ligand>
        <name>S-adenosyl-L-methionine</name>
        <dbReference type="ChEBI" id="CHEBI:59789"/>
    </ligand>
</feature>
<dbReference type="SFLD" id="SFLDS00029">
    <property type="entry name" value="Radical_SAM"/>
    <property type="match status" value="1"/>
</dbReference>